<evidence type="ECO:0000256" key="1">
    <source>
        <dbReference type="SAM" id="SignalP"/>
    </source>
</evidence>
<feature type="chain" id="PRO_5004354182" evidence="1">
    <location>
        <begin position="23"/>
        <end position="221"/>
    </location>
</feature>
<organism evidence="2 3">
    <name type="scientific">Exserohilum turcicum (strain 28A)</name>
    <name type="common">Northern leaf blight fungus</name>
    <name type="synonym">Setosphaeria turcica</name>
    <dbReference type="NCBI Taxonomy" id="671987"/>
    <lineage>
        <taxon>Eukaryota</taxon>
        <taxon>Fungi</taxon>
        <taxon>Dikarya</taxon>
        <taxon>Ascomycota</taxon>
        <taxon>Pezizomycotina</taxon>
        <taxon>Dothideomycetes</taxon>
        <taxon>Pleosporomycetidae</taxon>
        <taxon>Pleosporales</taxon>
        <taxon>Pleosporineae</taxon>
        <taxon>Pleosporaceae</taxon>
        <taxon>Exserohilum</taxon>
    </lineage>
</organism>
<protein>
    <submittedName>
        <fullName evidence="2">Uncharacterized protein</fullName>
    </submittedName>
</protein>
<dbReference type="EMBL" id="KB908537">
    <property type="protein sequence ID" value="EOA88524.1"/>
    <property type="molecule type" value="Genomic_DNA"/>
</dbReference>
<evidence type="ECO:0000313" key="3">
    <source>
        <dbReference type="Proteomes" id="UP000016935"/>
    </source>
</evidence>
<dbReference type="Proteomes" id="UP000016935">
    <property type="component" value="Unassembled WGS sequence"/>
</dbReference>
<dbReference type="RefSeq" id="XP_008023921.1">
    <property type="nucleotide sequence ID" value="XM_008025730.1"/>
</dbReference>
<dbReference type="Gene3D" id="2.60.120.260">
    <property type="entry name" value="Galactose-binding domain-like"/>
    <property type="match status" value="1"/>
</dbReference>
<accession>R0KGY5</accession>
<keyword evidence="3" id="KW-1185">Reference proteome</keyword>
<reference evidence="2 3" key="2">
    <citation type="journal article" date="2013" name="PLoS Genet.">
        <title>Comparative genome structure, secondary metabolite, and effector coding capacity across Cochliobolus pathogens.</title>
        <authorList>
            <person name="Condon B.J."/>
            <person name="Leng Y."/>
            <person name="Wu D."/>
            <person name="Bushley K.E."/>
            <person name="Ohm R.A."/>
            <person name="Otillar R."/>
            <person name="Martin J."/>
            <person name="Schackwitz W."/>
            <person name="Grimwood J."/>
            <person name="MohdZainudin N."/>
            <person name="Xue C."/>
            <person name="Wang R."/>
            <person name="Manning V.A."/>
            <person name="Dhillon B."/>
            <person name="Tu Z.J."/>
            <person name="Steffenson B.J."/>
            <person name="Salamov A."/>
            <person name="Sun H."/>
            <person name="Lowry S."/>
            <person name="LaButti K."/>
            <person name="Han J."/>
            <person name="Copeland A."/>
            <person name="Lindquist E."/>
            <person name="Barry K."/>
            <person name="Schmutz J."/>
            <person name="Baker S.E."/>
            <person name="Ciuffetti L.M."/>
            <person name="Grigoriev I.V."/>
            <person name="Zhong S."/>
            <person name="Turgeon B.G."/>
        </authorList>
    </citation>
    <scope>NUCLEOTIDE SEQUENCE [LARGE SCALE GENOMIC DNA]</scope>
    <source>
        <strain evidence="3">28A</strain>
    </source>
</reference>
<gene>
    <name evidence="2" type="ORF">SETTUDRAFT_168393</name>
</gene>
<evidence type="ECO:0000313" key="2">
    <source>
        <dbReference type="EMBL" id="EOA88524.1"/>
    </source>
</evidence>
<feature type="signal peptide" evidence="1">
    <location>
        <begin position="1"/>
        <end position="22"/>
    </location>
</feature>
<dbReference type="AlphaFoldDB" id="R0KGY5"/>
<proteinExistence type="predicted"/>
<dbReference type="GeneID" id="19400533"/>
<keyword evidence="1" id="KW-0732">Signal</keyword>
<reference evidence="2 3" key="1">
    <citation type="journal article" date="2012" name="PLoS Pathog.">
        <title>Diverse lifestyles and strategies of plant pathogenesis encoded in the genomes of eighteen Dothideomycetes fungi.</title>
        <authorList>
            <person name="Ohm R.A."/>
            <person name="Feau N."/>
            <person name="Henrissat B."/>
            <person name="Schoch C.L."/>
            <person name="Horwitz B.A."/>
            <person name="Barry K.W."/>
            <person name="Condon B.J."/>
            <person name="Copeland A.C."/>
            <person name="Dhillon B."/>
            <person name="Glaser F."/>
            <person name="Hesse C.N."/>
            <person name="Kosti I."/>
            <person name="LaButti K."/>
            <person name="Lindquist E.A."/>
            <person name="Lucas S."/>
            <person name="Salamov A.A."/>
            <person name="Bradshaw R.E."/>
            <person name="Ciuffetti L."/>
            <person name="Hamelin R.C."/>
            <person name="Kema G.H.J."/>
            <person name="Lawrence C."/>
            <person name="Scott J.A."/>
            <person name="Spatafora J.W."/>
            <person name="Turgeon B.G."/>
            <person name="de Wit P.J.G.M."/>
            <person name="Zhong S."/>
            <person name="Goodwin S.B."/>
            <person name="Grigoriev I.V."/>
        </authorList>
    </citation>
    <scope>NUCLEOTIDE SEQUENCE [LARGE SCALE GENOMIC DNA]</scope>
    <source>
        <strain evidence="3">28A</strain>
    </source>
</reference>
<dbReference type="HOGENOM" id="CLU_1251350_0_0_1"/>
<name>R0KGY5_EXST2</name>
<sequence length="221" mass="23157">MHVSNSYNFVASLSVLTAFANAAVLPSPGHVLSSPAPRALGDNVLVNGGFEASGAWTGSSRAGFPQGYLTGSISATDYAFEGSSAYTISTSGPNTASLRGYCVSQTVSKPRGSYKFSAYIGRISHANTASPYQEAVTVAVAINNGRAILQNSICDSDASRGRLCPIKADNGVPTYDYVETRFTTTVDQIKVDICTTWTSSVTDGSRMSDEVLLDKVQVVAA</sequence>